<dbReference type="InterPro" id="IPR012349">
    <property type="entry name" value="Split_barrel_FMN-bd"/>
</dbReference>
<dbReference type="EMBL" id="AGWN01000001">
    <property type="protein sequence ID" value="EPD30728.1"/>
    <property type="molecule type" value="Genomic_DNA"/>
</dbReference>
<evidence type="ECO:0000256" key="2">
    <source>
        <dbReference type="ARBA" id="ARBA00022630"/>
    </source>
</evidence>
<comment type="similarity">
    <text evidence="4">Belongs to the flavoredoxin family.</text>
</comment>
<comment type="caution">
    <text evidence="6">The sequence shown here is derived from an EMBL/GenBank/DDBJ whole genome shotgun (WGS) entry which is preliminary data.</text>
</comment>
<evidence type="ECO:0000313" key="7">
    <source>
        <dbReference type="Proteomes" id="UP000014387"/>
    </source>
</evidence>
<name>A0A9W5RDY3_9ACTO</name>
<keyword evidence="7" id="KW-1185">Reference proteome</keyword>
<dbReference type="SMART" id="SM00903">
    <property type="entry name" value="Flavin_Reduct"/>
    <property type="match status" value="1"/>
</dbReference>
<gene>
    <name evidence="6" type="ORF">HMPREF9238_00481</name>
</gene>
<dbReference type="Pfam" id="PF01613">
    <property type="entry name" value="Flavin_Reduct"/>
    <property type="match status" value="1"/>
</dbReference>
<dbReference type="SUPFAM" id="SSF50475">
    <property type="entry name" value="FMN-binding split barrel"/>
    <property type="match status" value="1"/>
</dbReference>
<dbReference type="Gene3D" id="2.30.110.10">
    <property type="entry name" value="Electron Transport, Fmn-binding Protein, Chain A"/>
    <property type="match status" value="1"/>
</dbReference>
<dbReference type="InterPro" id="IPR002563">
    <property type="entry name" value="Flavin_Rdtase-like_dom"/>
</dbReference>
<dbReference type="Proteomes" id="UP000014387">
    <property type="component" value="Unassembled WGS sequence"/>
</dbReference>
<comment type="cofactor">
    <cofactor evidence="1">
        <name>FMN</name>
        <dbReference type="ChEBI" id="CHEBI:58210"/>
    </cofactor>
</comment>
<evidence type="ECO:0000256" key="3">
    <source>
        <dbReference type="ARBA" id="ARBA00022643"/>
    </source>
</evidence>
<protein>
    <recommendedName>
        <fullName evidence="5">Flavin reductase like domain-containing protein</fullName>
    </recommendedName>
</protein>
<evidence type="ECO:0000313" key="6">
    <source>
        <dbReference type="EMBL" id="EPD30728.1"/>
    </source>
</evidence>
<evidence type="ECO:0000259" key="5">
    <source>
        <dbReference type="SMART" id="SM00903"/>
    </source>
</evidence>
<evidence type="ECO:0000256" key="4">
    <source>
        <dbReference type="ARBA" id="ARBA00038054"/>
    </source>
</evidence>
<sequence>MERVIFKPEDETSLDTYKLTMSLIVPRPIAWVATFNEDGSVNLAPYALFSVVCTDPMMLQFTSRAPKDSYRNAKREGAFTVHIAGVDQQPQVAVTSKEFPAGVSEADAVGMTWKKAPNVNAPMLDDARVAIECEVHSFVEVETAILTVGKVKAIHTDSQIMAEDGLVDFAKLNPLSKLGRAQWGRTEDFV</sequence>
<evidence type="ECO:0000256" key="1">
    <source>
        <dbReference type="ARBA" id="ARBA00001917"/>
    </source>
</evidence>
<dbReference type="RefSeq" id="WP_016443840.1">
    <property type="nucleotide sequence ID" value="NZ_KE150266.1"/>
</dbReference>
<reference evidence="6 7" key="1">
    <citation type="submission" date="2013-05" db="EMBL/GenBank/DDBJ databases">
        <title>The Genome Sequence of Actinomyces europaeus ACS-120-V-COL10B.</title>
        <authorList>
            <consortium name="The Broad Institute Genomics Platform"/>
            <person name="Earl A."/>
            <person name="Ward D."/>
            <person name="Feldgarden M."/>
            <person name="Gevers D."/>
            <person name="Saerens B."/>
            <person name="Vaneechoutte M."/>
            <person name="Walker B."/>
            <person name="Young S."/>
            <person name="Zeng Q."/>
            <person name="Gargeya S."/>
            <person name="Fitzgerald M."/>
            <person name="Haas B."/>
            <person name="Abouelleil A."/>
            <person name="Allen A.W."/>
            <person name="Alvarado L."/>
            <person name="Arachchi H.M."/>
            <person name="Berlin A.M."/>
            <person name="Chapman S.B."/>
            <person name="Gainer-Dewar J."/>
            <person name="Goldberg J."/>
            <person name="Griggs A."/>
            <person name="Gujja S."/>
            <person name="Hansen M."/>
            <person name="Howarth C."/>
            <person name="Imamovic A."/>
            <person name="Ireland A."/>
            <person name="Larimer J."/>
            <person name="McCowan C."/>
            <person name="Murphy C."/>
            <person name="Pearson M."/>
            <person name="Poon T.W."/>
            <person name="Priest M."/>
            <person name="Roberts A."/>
            <person name="Saif S."/>
            <person name="Shea T."/>
            <person name="Sisk P."/>
            <person name="Sykes S."/>
            <person name="Wortman J."/>
            <person name="Nusbaum C."/>
            <person name="Birren B."/>
        </authorList>
    </citation>
    <scope>NUCLEOTIDE SEQUENCE [LARGE SCALE GENOMIC DNA]</scope>
    <source>
        <strain evidence="6 7">ACS-120-V-Col10b</strain>
    </source>
</reference>
<dbReference type="PANTHER" id="PTHR33798:SF5">
    <property type="entry name" value="FLAVIN REDUCTASE LIKE DOMAIN-CONTAINING PROTEIN"/>
    <property type="match status" value="1"/>
</dbReference>
<keyword evidence="3" id="KW-0288">FMN</keyword>
<dbReference type="AlphaFoldDB" id="A0A9W5RDY3"/>
<proteinExistence type="inferred from homology"/>
<feature type="domain" description="Flavin reductase like" evidence="5">
    <location>
        <begin position="22"/>
        <end position="175"/>
    </location>
</feature>
<accession>A0A9W5RDY3</accession>
<keyword evidence="2" id="KW-0285">Flavoprotein</keyword>
<dbReference type="PANTHER" id="PTHR33798">
    <property type="entry name" value="FLAVOPROTEIN OXYGENASE"/>
    <property type="match status" value="1"/>
</dbReference>
<dbReference type="GO" id="GO:0010181">
    <property type="term" value="F:FMN binding"/>
    <property type="evidence" value="ECO:0007669"/>
    <property type="project" value="InterPro"/>
</dbReference>
<dbReference type="GO" id="GO:0016646">
    <property type="term" value="F:oxidoreductase activity, acting on the CH-NH group of donors, NAD or NADP as acceptor"/>
    <property type="evidence" value="ECO:0007669"/>
    <property type="project" value="UniProtKB-ARBA"/>
</dbReference>
<dbReference type="OrthoDB" id="9794638at2"/>
<organism evidence="6 7">
    <name type="scientific">Gleimia europaea ACS-120-V-Col10b</name>
    <dbReference type="NCBI Taxonomy" id="883069"/>
    <lineage>
        <taxon>Bacteria</taxon>
        <taxon>Bacillati</taxon>
        <taxon>Actinomycetota</taxon>
        <taxon>Actinomycetes</taxon>
        <taxon>Actinomycetales</taxon>
        <taxon>Actinomycetaceae</taxon>
        <taxon>Gleimia</taxon>
    </lineage>
</organism>